<feature type="domain" description="ABC transmembrane type-1" evidence="8">
    <location>
        <begin position="75"/>
        <end position="282"/>
    </location>
</feature>
<dbReference type="Proteomes" id="UP000215145">
    <property type="component" value="Unassembled WGS sequence"/>
</dbReference>
<keyword evidence="10" id="KW-1185">Reference proteome</keyword>
<feature type="transmembrane region" description="Helical" evidence="7">
    <location>
        <begin position="183"/>
        <end position="206"/>
    </location>
</feature>
<comment type="subcellular location">
    <subcellularLocation>
        <location evidence="1">Cell membrane</location>
        <topology evidence="1">Multi-pass membrane protein</topology>
    </subcellularLocation>
</comment>
<evidence type="ECO:0000259" key="8">
    <source>
        <dbReference type="PROSITE" id="PS50928"/>
    </source>
</evidence>
<evidence type="ECO:0000313" key="9">
    <source>
        <dbReference type="EMBL" id="OXM16978.1"/>
    </source>
</evidence>
<feature type="transmembrane region" description="Helical" evidence="7">
    <location>
        <begin position="265"/>
        <end position="282"/>
    </location>
</feature>
<evidence type="ECO:0000256" key="7">
    <source>
        <dbReference type="SAM" id="Phobius"/>
    </source>
</evidence>
<reference evidence="9 10" key="1">
    <citation type="submission" date="2017-07" db="EMBL/GenBank/DDBJ databases">
        <title>Paenibacillus herberti R33 genome sequencing and assembly.</title>
        <authorList>
            <person name="Su W."/>
        </authorList>
    </citation>
    <scope>NUCLEOTIDE SEQUENCE [LARGE SCALE GENOMIC DNA]</scope>
    <source>
        <strain evidence="9 10">R33</strain>
    </source>
</reference>
<comment type="caution">
    <text evidence="9">The sequence shown here is derived from an EMBL/GenBank/DDBJ whole genome shotgun (WGS) entry which is preliminary data.</text>
</comment>
<gene>
    <name evidence="9" type="ORF">CGZ75_10195</name>
</gene>
<keyword evidence="3" id="KW-1003">Cell membrane</keyword>
<keyword evidence="4 7" id="KW-0812">Transmembrane</keyword>
<evidence type="ECO:0000313" key="10">
    <source>
        <dbReference type="Proteomes" id="UP000215145"/>
    </source>
</evidence>
<dbReference type="SUPFAM" id="SSF161098">
    <property type="entry name" value="MetI-like"/>
    <property type="match status" value="1"/>
</dbReference>
<organism evidence="9 10">
    <name type="scientific">Paenibacillus herberti</name>
    <dbReference type="NCBI Taxonomy" id="1619309"/>
    <lineage>
        <taxon>Bacteria</taxon>
        <taxon>Bacillati</taxon>
        <taxon>Bacillota</taxon>
        <taxon>Bacilli</taxon>
        <taxon>Bacillales</taxon>
        <taxon>Paenibacillaceae</taxon>
        <taxon>Paenibacillus</taxon>
    </lineage>
</organism>
<keyword evidence="2" id="KW-0813">Transport</keyword>
<dbReference type="AlphaFoldDB" id="A0A229P4E1"/>
<dbReference type="InterPro" id="IPR035906">
    <property type="entry name" value="MetI-like_sf"/>
</dbReference>
<evidence type="ECO:0000256" key="1">
    <source>
        <dbReference type="ARBA" id="ARBA00004651"/>
    </source>
</evidence>
<dbReference type="RefSeq" id="WP_089524059.1">
    <property type="nucleotide sequence ID" value="NZ_NMUQ01000001.1"/>
</dbReference>
<dbReference type="InterPro" id="IPR000515">
    <property type="entry name" value="MetI-like"/>
</dbReference>
<accession>A0A229P4E1</accession>
<evidence type="ECO:0000256" key="5">
    <source>
        <dbReference type="ARBA" id="ARBA00022989"/>
    </source>
</evidence>
<sequence>MSSSSRLRSKTFDILNVCFMITIIVVTLGPFWFTIVGSFNSGLDYLRGGVYFWPREFTLANYSAVLSDETIYQAFFVTGFRTIVGTFIHVLFTALIAYGLSRPYLVGRNVYMIIIMITMFFSGGLIPTYLLYKELGLLNNMLVYIIPNMFSVWDLIIIMSFMRTIPDAILESARMDGASEYRIFFGFILSLSKPVLAAITLFNGVYHWNSYFDSMMFTSSDSLQTVQLFLMRMVTSADFANGVSKAALANIPTQALKVSPETMKLAMMMVVSIPIIVVYPFLQKYFVKGIMIGSIKG</sequence>
<dbReference type="PANTHER" id="PTHR43744">
    <property type="entry name" value="ABC TRANSPORTER PERMEASE PROTEIN MG189-RELATED-RELATED"/>
    <property type="match status" value="1"/>
</dbReference>
<feature type="transmembrane region" description="Helical" evidence="7">
    <location>
        <begin position="71"/>
        <end position="98"/>
    </location>
</feature>
<dbReference type="GO" id="GO:0055085">
    <property type="term" value="P:transmembrane transport"/>
    <property type="evidence" value="ECO:0007669"/>
    <property type="project" value="InterPro"/>
</dbReference>
<feature type="transmembrane region" description="Helical" evidence="7">
    <location>
        <begin position="110"/>
        <end position="130"/>
    </location>
</feature>
<evidence type="ECO:0000256" key="6">
    <source>
        <dbReference type="ARBA" id="ARBA00023136"/>
    </source>
</evidence>
<dbReference type="PROSITE" id="PS50928">
    <property type="entry name" value="ABC_TM1"/>
    <property type="match status" value="1"/>
</dbReference>
<feature type="transmembrane region" description="Helical" evidence="7">
    <location>
        <begin position="12"/>
        <end position="33"/>
    </location>
</feature>
<feature type="transmembrane region" description="Helical" evidence="7">
    <location>
        <begin position="142"/>
        <end position="162"/>
    </location>
</feature>
<evidence type="ECO:0000256" key="4">
    <source>
        <dbReference type="ARBA" id="ARBA00022692"/>
    </source>
</evidence>
<evidence type="ECO:0000256" key="3">
    <source>
        <dbReference type="ARBA" id="ARBA00022475"/>
    </source>
</evidence>
<proteinExistence type="predicted"/>
<dbReference type="GO" id="GO:0005886">
    <property type="term" value="C:plasma membrane"/>
    <property type="evidence" value="ECO:0007669"/>
    <property type="project" value="UniProtKB-SubCell"/>
</dbReference>
<dbReference type="Gene3D" id="1.10.3720.10">
    <property type="entry name" value="MetI-like"/>
    <property type="match status" value="1"/>
</dbReference>
<dbReference type="PANTHER" id="PTHR43744:SF9">
    <property type="entry name" value="POLYGALACTURONAN_RHAMNOGALACTURONAN TRANSPORT SYSTEM PERMEASE PROTEIN YTCP"/>
    <property type="match status" value="1"/>
</dbReference>
<protein>
    <submittedName>
        <fullName evidence="9">ABC transporter permease</fullName>
    </submittedName>
</protein>
<keyword evidence="5 7" id="KW-1133">Transmembrane helix</keyword>
<name>A0A229P4E1_9BACL</name>
<evidence type="ECO:0000256" key="2">
    <source>
        <dbReference type="ARBA" id="ARBA00022448"/>
    </source>
</evidence>
<keyword evidence="6 7" id="KW-0472">Membrane</keyword>
<dbReference type="EMBL" id="NMUQ01000001">
    <property type="protein sequence ID" value="OXM16978.1"/>
    <property type="molecule type" value="Genomic_DNA"/>
</dbReference>